<dbReference type="InterPro" id="IPR014586">
    <property type="entry name" value="UCP033909"/>
</dbReference>
<feature type="signal peptide" evidence="1">
    <location>
        <begin position="1"/>
        <end position="27"/>
    </location>
</feature>
<sequence length="413" mass="44267">MLRDASRGMRRRFAWLFVAALAAPVLAGCASRPGDDALSVIEVDTVSVSTHTILVASARARDPRPGVFYSGERTPELSFAKVEISVPPTHKSGMVEAPTKSPPNPATDMVVREAVYRDTPAQFNADLKSELAKYPAGKRQAVIFVHGYNTLFSEALYRLTQMAEDSKAPGVPVLFTWASRGEIADYVYDNNSATAARDRLEETIRLVFASGADQVTIVAHSMGNWVTVEALRQIKISGNPLPLSKLGNIVLAAPDIDVDVFKSQLKRMGKLPKPFIVIVSRDDKALAFSNFIAGDKPRLGAYTHDTELVELGAVVIDMSNVKSTDGFNHAKFAQLAEMAPQLRGMLARAAQASGASSVEVAGIQFSGLDRMRAAQVVAGLPDATQSSGGEANDNDRVVDTATSIVRASAVARP</sequence>
<dbReference type="InterPro" id="IPR010297">
    <property type="entry name" value="DUF900_hydrolase"/>
</dbReference>
<dbReference type="Proteomes" id="UP000198889">
    <property type="component" value="Unassembled WGS sequence"/>
</dbReference>
<dbReference type="SUPFAM" id="SSF53474">
    <property type="entry name" value="alpha/beta-Hydrolases"/>
    <property type="match status" value="1"/>
</dbReference>
<keyword evidence="3" id="KW-1185">Reference proteome</keyword>
<dbReference type="STRING" id="177413.SAMN05660859_3417"/>
<dbReference type="PIRSF" id="PIRSF033909">
    <property type="entry name" value="UCP033909"/>
    <property type="match status" value="1"/>
</dbReference>
<accession>A0A1G4U4I4</accession>
<name>A0A1G4U4I4_9HYPH</name>
<dbReference type="InterPro" id="IPR029058">
    <property type="entry name" value="AB_hydrolase_fold"/>
</dbReference>
<dbReference type="PANTHER" id="PTHR36513:SF1">
    <property type="entry name" value="TRANSMEMBRANE PROTEIN"/>
    <property type="match status" value="1"/>
</dbReference>
<protein>
    <submittedName>
        <fullName evidence="2">Esterase/lipase superfamily enzyme</fullName>
    </submittedName>
</protein>
<keyword evidence="1" id="KW-0732">Signal</keyword>
<gene>
    <name evidence="2" type="ORF">SAMN05660859_3417</name>
</gene>
<reference evidence="3" key="1">
    <citation type="submission" date="2016-10" db="EMBL/GenBank/DDBJ databases">
        <authorList>
            <person name="Varghese N."/>
            <person name="Submissions S."/>
        </authorList>
    </citation>
    <scope>NUCLEOTIDE SEQUENCE [LARGE SCALE GENOMIC DNA]</scope>
    <source>
        <strain evidence="3">CGMCC 1.1761</strain>
    </source>
</reference>
<dbReference type="PROSITE" id="PS51257">
    <property type="entry name" value="PROKAR_LIPOPROTEIN"/>
    <property type="match status" value="1"/>
</dbReference>
<dbReference type="Pfam" id="PF05990">
    <property type="entry name" value="DUF900"/>
    <property type="match status" value="1"/>
</dbReference>
<dbReference type="AlphaFoldDB" id="A0A1G4U4I4"/>
<evidence type="ECO:0000313" key="3">
    <source>
        <dbReference type="Proteomes" id="UP000198889"/>
    </source>
</evidence>
<dbReference type="EMBL" id="FMTP01000005">
    <property type="protein sequence ID" value="SCW87689.1"/>
    <property type="molecule type" value="Genomic_DNA"/>
</dbReference>
<feature type="chain" id="PRO_5011465819" evidence="1">
    <location>
        <begin position="28"/>
        <end position="413"/>
    </location>
</feature>
<proteinExistence type="predicted"/>
<organism evidence="2 3">
    <name type="scientific">Ancylobacter rudongensis</name>
    <dbReference type="NCBI Taxonomy" id="177413"/>
    <lineage>
        <taxon>Bacteria</taxon>
        <taxon>Pseudomonadati</taxon>
        <taxon>Pseudomonadota</taxon>
        <taxon>Alphaproteobacteria</taxon>
        <taxon>Hyphomicrobiales</taxon>
        <taxon>Xanthobacteraceae</taxon>
        <taxon>Ancylobacter</taxon>
    </lineage>
</organism>
<dbReference type="PANTHER" id="PTHR36513">
    <property type="entry name" value="ABC TRANSMEMBRANE TYPE-1 DOMAIN-CONTAINING PROTEIN"/>
    <property type="match status" value="1"/>
</dbReference>
<evidence type="ECO:0000313" key="2">
    <source>
        <dbReference type="EMBL" id="SCW87689.1"/>
    </source>
</evidence>
<dbReference type="Gene3D" id="3.40.50.1820">
    <property type="entry name" value="alpha/beta hydrolase"/>
    <property type="match status" value="1"/>
</dbReference>
<evidence type="ECO:0000256" key="1">
    <source>
        <dbReference type="SAM" id="SignalP"/>
    </source>
</evidence>